<keyword evidence="8 14" id="KW-0863">Zinc-finger</keyword>
<evidence type="ECO:0000256" key="7">
    <source>
        <dbReference type="ARBA" id="ARBA00022723"/>
    </source>
</evidence>
<dbReference type="GO" id="GO:0016567">
    <property type="term" value="P:protein ubiquitination"/>
    <property type="evidence" value="ECO:0007669"/>
    <property type="project" value="InterPro"/>
</dbReference>
<dbReference type="SMART" id="SM00184">
    <property type="entry name" value="RING"/>
    <property type="match status" value="1"/>
</dbReference>
<dbReference type="GO" id="GO:0016020">
    <property type="term" value="C:membrane"/>
    <property type="evidence" value="ECO:0007669"/>
    <property type="project" value="UniProtKB-SubCell"/>
</dbReference>
<evidence type="ECO:0000256" key="6">
    <source>
        <dbReference type="ARBA" id="ARBA00022692"/>
    </source>
</evidence>
<dbReference type="InterPro" id="IPR044600">
    <property type="entry name" value="ATL1/ATL16-like"/>
</dbReference>
<dbReference type="InterPro" id="IPR013083">
    <property type="entry name" value="Znf_RING/FYVE/PHD"/>
</dbReference>
<evidence type="ECO:0000256" key="11">
    <source>
        <dbReference type="ARBA" id="ARBA00022989"/>
    </source>
</evidence>
<feature type="transmembrane region" description="Helical" evidence="16">
    <location>
        <begin position="75"/>
        <end position="96"/>
    </location>
</feature>
<dbReference type="PANTHER" id="PTHR46913:SF19">
    <property type="entry name" value="RING-TYPE E3 UBIQUITIN TRANSFERASE"/>
    <property type="match status" value="1"/>
</dbReference>
<dbReference type="FunFam" id="3.30.40.10:FF:000233">
    <property type="entry name" value="RING-H2 finger protein ATL54"/>
    <property type="match status" value="1"/>
</dbReference>
<keyword evidence="12 16" id="KW-0472">Membrane</keyword>
<dbReference type="Pfam" id="PF13639">
    <property type="entry name" value="zf-RING_2"/>
    <property type="match status" value="1"/>
</dbReference>
<comment type="similarity">
    <text evidence="13">Belongs to the RING-type zinc finger family. ATL subfamily.</text>
</comment>
<name>A0AAN9HPI6_CROPI</name>
<dbReference type="CDD" id="cd16461">
    <property type="entry name" value="RING-H2_EL5-like"/>
    <property type="match status" value="1"/>
</dbReference>
<feature type="domain" description="RING-type" evidence="17">
    <location>
        <begin position="170"/>
        <end position="212"/>
    </location>
</feature>
<dbReference type="Proteomes" id="UP001372338">
    <property type="component" value="Unassembled WGS sequence"/>
</dbReference>
<evidence type="ECO:0000256" key="13">
    <source>
        <dbReference type="ARBA" id="ARBA00024209"/>
    </source>
</evidence>
<reference evidence="18 19" key="1">
    <citation type="submission" date="2024-01" db="EMBL/GenBank/DDBJ databases">
        <title>The genomes of 5 underutilized Papilionoideae crops provide insights into root nodulation and disease resistanc.</title>
        <authorList>
            <person name="Yuan L."/>
        </authorList>
    </citation>
    <scope>NUCLEOTIDE SEQUENCE [LARGE SCALE GENOMIC DNA]</scope>
    <source>
        <strain evidence="18">ZHUSHIDOU_FW_LH</strain>
        <tissue evidence="18">Leaf</tissue>
    </source>
</reference>
<evidence type="ECO:0000256" key="15">
    <source>
        <dbReference type="SAM" id="MobiDB-lite"/>
    </source>
</evidence>
<proteinExistence type="inferred from homology"/>
<keyword evidence="5" id="KW-0808">Transferase</keyword>
<evidence type="ECO:0000256" key="9">
    <source>
        <dbReference type="ARBA" id="ARBA00022786"/>
    </source>
</evidence>
<evidence type="ECO:0000256" key="2">
    <source>
        <dbReference type="ARBA" id="ARBA00004167"/>
    </source>
</evidence>
<protein>
    <recommendedName>
        <fullName evidence="4">RING-type E3 ubiquitin transferase</fullName>
        <ecNumber evidence="4">2.3.2.27</ecNumber>
    </recommendedName>
</protein>
<feature type="region of interest" description="Disordered" evidence="15">
    <location>
        <begin position="237"/>
        <end position="258"/>
    </location>
</feature>
<gene>
    <name evidence="18" type="ORF">RIF29_41590</name>
</gene>
<dbReference type="PROSITE" id="PS50089">
    <property type="entry name" value="ZF_RING_2"/>
    <property type="match status" value="1"/>
</dbReference>
<evidence type="ECO:0000256" key="14">
    <source>
        <dbReference type="PROSITE-ProRule" id="PRU00175"/>
    </source>
</evidence>
<evidence type="ECO:0000256" key="12">
    <source>
        <dbReference type="ARBA" id="ARBA00023136"/>
    </source>
</evidence>
<keyword evidence="10" id="KW-0862">Zinc</keyword>
<evidence type="ECO:0000256" key="16">
    <source>
        <dbReference type="SAM" id="Phobius"/>
    </source>
</evidence>
<dbReference type="GO" id="GO:0061630">
    <property type="term" value="F:ubiquitin protein ligase activity"/>
    <property type="evidence" value="ECO:0007669"/>
    <property type="project" value="UniProtKB-EC"/>
</dbReference>
<comment type="subcellular location">
    <subcellularLocation>
        <location evidence="2">Membrane</location>
        <topology evidence="2">Single-pass membrane protein</topology>
    </subcellularLocation>
</comment>
<keyword evidence="7" id="KW-0479">Metal-binding</keyword>
<dbReference type="InterPro" id="IPR001841">
    <property type="entry name" value="Znf_RING"/>
</dbReference>
<evidence type="ECO:0000256" key="3">
    <source>
        <dbReference type="ARBA" id="ARBA00004906"/>
    </source>
</evidence>
<accession>A0AAN9HPI6</accession>
<evidence type="ECO:0000259" key="17">
    <source>
        <dbReference type="PROSITE" id="PS50089"/>
    </source>
</evidence>
<evidence type="ECO:0000256" key="4">
    <source>
        <dbReference type="ARBA" id="ARBA00012483"/>
    </source>
</evidence>
<evidence type="ECO:0000313" key="18">
    <source>
        <dbReference type="EMBL" id="KAK7246720.1"/>
    </source>
</evidence>
<sequence length="385" mass="43209">MIMGLHHRKLIPEICQIICHAEQEPCSSDCKVCLKVCLANPYPYYYSQPPPPTPPTPFSLDENVHEGKQHKISTYLIISLTLLLAAFFVVCCHAIYTKFFSRRRRSVSVITSRQQQAQVNHDDFLDEEHGAVVDHPIWHIRTTGLHESIISAITVCKYKKGEGLIEGTDCSVCLSEFQEDENLRLLPKCHHAFHLPCIDTWLAAHTNCPMCRAPIVTNSTRIPSLVLNNNDVVVDTSSLENSPPEGPELRNNSGEVEEHLEVEDETRRACETETGNQVEDVVVNTRPRRSVSLDSSYVANINLALETVVSSAESGENEWFVSKRVIGNENLPGTSSSKGRSSSFRTRYLPSVPSSMKRSRSYNGKYLLSWYSSSQRKQNASLGSF</sequence>
<evidence type="ECO:0000313" key="19">
    <source>
        <dbReference type="Proteomes" id="UP001372338"/>
    </source>
</evidence>
<evidence type="ECO:0000256" key="10">
    <source>
        <dbReference type="ARBA" id="ARBA00022833"/>
    </source>
</evidence>
<dbReference type="AlphaFoldDB" id="A0AAN9HPI6"/>
<dbReference type="GO" id="GO:0008270">
    <property type="term" value="F:zinc ion binding"/>
    <property type="evidence" value="ECO:0007669"/>
    <property type="project" value="UniProtKB-KW"/>
</dbReference>
<comment type="catalytic activity">
    <reaction evidence="1">
        <text>S-ubiquitinyl-[E2 ubiquitin-conjugating enzyme]-L-cysteine + [acceptor protein]-L-lysine = [E2 ubiquitin-conjugating enzyme]-L-cysteine + N(6)-ubiquitinyl-[acceptor protein]-L-lysine.</text>
        <dbReference type="EC" id="2.3.2.27"/>
    </reaction>
</comment>
<keyword evidence="9" id="KW-0833">Ubl conjugation pathway</keyword>
<keyword evidence="6 16" id="KW-0812">Transmembrane</keyword>
<comment type="caution">
    <text evidence="18">The sequence shown here is derived from an EMBL/GenBank/DDBJ whole genome shotgun (WGS) entry which is preliminary data.</text>
</comment>
<dbReference type="EC" id="2.3.2.27" evidence="4"/>
<dbReference type="EMBL" id="JAYWIO010000008">
    <property type="protein sequence ID" value="KAK7246720.1"/>
    <property type="molecule type" value="Genomic_DNA"/>
</dbReference>
<dbReference type="Gene3D" id="3.30.40.10">
    <property type="entry name" value="Zinc/RING finger domain, C3HC4 (zinc finger)"/>
    <property type="match status" value="1"/>
</dbReference>
<keyword evidence="19" id="KW-1185">Reference proteome</keyword>
<evidence type="ECO:0000256" key="8">
    <source>
        <dbReference type="ARBA" id="ARBA00022771"/>
    </source>
</evidence>
<organism evidence="18 19">
    <name type="scientific">Crotalaria pallida</name>
    <name type="common">Smooth rattlebox</name>
    <name type="synonym">Crotalaria striata</name>
    <dbReference type="NCBI Taxonomy" id="3830"/>
    <lineage>
        <taxon>Eukaryota</taxon>
        <taxon>Viridiplantae</taxon>
        <taxon>Streptophyta</taxon>
        <taxon>Embryophyta</taxon>
        <taxon>Tracheophyta</taxon>
        <taxon>Spermatophyta</taxon>
        <taxon>Magnoliopsida</taxon>
        <taxon>eudicotyledons</taxon>
        <taxon>Gunneridae</taxon>
        <taxon>Pentapetalae</taxon>
        <taxon>rosids</taxon>
        <taxon>fabids</taxon>
        <taxon>Fabales</taxon>
        <taxon>Fabaceae</taxon>
        <taxon>Papilionoideae</taxon>
        <taxon>50 kb inversion clade</taxon>
        <taxon>genistoids sensu lato</taxon>
        <taxon>core genistoids</taxon>
        <taxon>Crotalarieae</taxon>
        <taxon>Crotalaria</taxon>
    </lineage>
</organism>
<dbReference type="SUPFAM" id="SSF57850">
    <property type="entry name" value="RING/U-box"/>
    <property type="match status" value="1"/>
</dbReference>
<keyword evidence="11 16" id="KW-1133">Transmembrane helix</keyword>
<dbReference type="PANTHER" id="PTHR46913">
    <property type="entry name" value="RING-H2 FINGER PROTEIN ATL16"/>
    <property type="match status" value="1"/>
</dbReference>
<evidence type="ECO:0000256" key="1">
    <source>
        <dbReference type="ARBA" id="ARBA00000900"/>
    </source>
</evidence>
<comment type="pathway">
    <text evidence="3">Protein modification; protein ubiquitination.</text>
</comment>
<evidence type="ECO:0000256" key="5">
    <source>
        <dbReference type="ARBA" id="ARBA00022679"/>
    </source>
</evidence>